<evidence type="ECO:0008006" key="5">
    <source>
        <dbReference type="Google" id="ProtNLM"/>
    </source>
</evidence>
<proteinExistence type="predicted"/>
<feature type="signal peptide" evidence="2">
    <location>
        <begin position="1"/>
        <end position="18"/>
    </location>
</feature>
<gene>
    <name evidence="3" type="ORF">H5P28_01115</name>
</gene>
<dbReference type="AlphaFoldDB" id="A0A842H9P3"/>
<dbReference type="EMBL" id="JACHVB010000012">
    <property type="protein sequence ID" value="MBC2592849.1"/>
    <property type="molecule type" value="Genomic_DNA"/>
</dbReference>
<reference evidence="3 4" key="1">
    <citation type="submission" date="2020-07" db="EMBL/GenBank/DDBJ databases">
        <authorList>
            <person name="Feng X."/>
        </authorList>
    </citation>
    <scope>NUCLEOTIDE SEQUENCE [LARGE SCALE GENOMIC DNA]</scope>
    <source>
        <strain evidence="3 4">JCM31066</strain>
    </source>
</reference>
<protein>
    <recommendedName>
        <fullName evidence="5">Type IV secretion system protein VirB5</fullName>
    </recommendedName>
</protein>
<feature type="coiled-coil region" evidence="1">
    <location>
        <begin position="39"/>
        <end position="73"/>
    </location>
</feature>
<accession>A0A842H9P3</accession>
<evidence type="ECO:0000313" key="4">
    <source>
        <dbReference type="Proteomes" id="UP000546464"/>
    </source>
</evidence>
<name>A0A842H9P3_9BACT</name>
<dbReference type="Proteomes" id="UP000546464">
    <property type="component" value="Unassembled WGS sequence"/>
</dbReference>
<keyword evidence="1" id="KW-0175">Coiled coil</keyword>
<dbReference type="RefSeq" id="WP_185673863.1">
    <property type="nucleotide sequence ID" value="NZ_JACHVB010000012.1"/>
</dbReference>
<evidence type="ECO:0000256" key="1">
    <source>
        <dbReference type="SAM" id="Coils"/>
    </source>
</evidence>
<evidence type="ECO:0000256" key="2">
    <source>
        <dbReference type="SAM" id="SignalP"/>
    </source>
</evidence>
<sequence length="267" mass="29592">MKASFILICLLLAPGVQAQWIVSDPGHTAQTIAATLQDAAEHAEVLQEWQQQYEQLTQQIETMTEQLDVQTTIKEWTGNPGTVLLPSLDVLGVEDFMDDLNHGIPWTTIIDEASGTESLNETHGGLYVQVRTETVTGESVTVKDDTLKPYAVVDDQYTNYVTASDEIDARLKELQENQTLTLEELKNATTDAEVQKLSAIVNAQNGQIALLISEREKQYQQYAALKALNENQEAKANAVSVQAQLKDQHAAYRSLSDYLKTLTNTNP</sequence>
<feature type="coiled-coil region" evidence="1">
    <location>
        <begin position="215"/>
        <end position="244"/>
    </location>
</feature>
<keyword evidence="2" id="KW-0732">Signal</keyword>
<evidence type="ECO:0000313" key="3">
    <source>
        <dbReference type="EMBL" id="MBC2592849.1"/>
    </source>
</evidence>
<comment type="caution">
    <text evidence="3">The sequence shown here is derived from an EMBL/GenBank/DDBJ whole genome shotgun (WGS) entry which is preliminary data.</text>
</comment>
<feature type="chain" id="PRO_5033004025" description="Type IV secretion system protein VirB5" evidence="2">
    <location>
        <begin position="19"/>
        <end position="267"/>
    </location>
</feature>
<keyword evidence="4" id="KW-1185">Reference proteome</keyword>
<organism evidence="3 4">
    <name type="scientific">Ruficoccus amylovorans</name>
    <dbReference type="NCBI Taxonomy" id="1804625"/>
    <lineage>
        <taxon>Bacteria</taxon>
        <taxon>Pseudomonadati</taxon>
        <taxon>Verrucomicrobiota</taxon>
        <taxon>Opitutia</taxon>
        <taxon>Puniceicoccales</taxon>
        <taxon>Cerasicoccaceae</taxon>
        <taxon>Ruficoccus</taxon>
    </lineage>
</organism>